<keyword evidence="2" id="KW-1185">Reference proteome</keyword>
<keyword evidence="1" id="KW-0418">Kinase</keyword>
<dbReference type="AlphaFoldDB" id="A0A392U3N7"/>
<keyword evidence="1" id="KW-0675">Receptor</keyword>
<evidence type="ECO:0000313" key="1">
    <source>
        <dbReference type="EMBL" id="MCI68073.1"/>
    </source>
</evidence>
<sequence>MGVRKMREFNTTLLGKWCWRILVDRTCLWYRVLAARYGEEAGRLKAGGQR</sequence>
<dbReference type="Proteomes" id="UP000265520">
    <property type="component" value="Unassembled WGS sequence"/>
</dbReference>
<comment type="caution">
    <text evidence="1">The sequence shown here is derived from an EMBL/GenBank/DDBJ whole genome shotgun (WGS) entry which is preliminary data.</text>
</comment>
<proteinExistence type="predicted"/>
<dbReference type="GO" id="GO:0016301">
    <property type="term" value="F:kinase activity"/>
    <property type="evidence" value="ECO:0007669"/>
    <property type="project" value="UniProtKB-KW"/>
</dbReference>
<keyword evidence="1" id="KW-0808">Transferase</keyword>
<evidence type="ECO:0000313" key="2">
    <source>
        <dbReference type="Proteomes" id="UP000265520"/>
    </source>
</evidence>
<accession>A0A392U3N7</accession>
<reference evidence="1 2" key="1">
    <citation type="journal article" date="2018" name="Front. Plant Sci.">
        <title>Red Clover (Trifolium pratense) and Zigzag Clover (T. medium) - A Picture of Genomic Similarities and Differences.</title>
        <authorList>
            <person name="Dluhosova J."/>
            <person name="Istvanek J."/>
            <person name="Nedelnik J."/>
            <person name="Repkova J."/>
        </authorList>
    </citation>
    <scope>NUCLEOTIDE SEQUENCE [LARGE SCALE GENOMIC DNA]</scope>
    <source>
        <strain evidence="2">cv. 10/8</strain>
        <tissue evidence="1">Leaf</tissue>
    </source>
</reference>
<name>A0A392U3N7_9FABA</name>
<organism evidence="1 2">
    <name type="scientific">Trifolium medium</name>
    <dbReference type="NCBI Taxonomy" id="97028"/>
    <lineage>
        <taxon>Eukaryota</taxon>
        <taxon>Viridiplantae</taxon>
        <taxon>Streptophyta</taxon>
        <taxon>Embryophyta</taxon>
        <taxon>Tracheophyta</taxon>
        <taxon>Spermatophyta</taxon>
        <taxon>Magnoliopsida</taxon>
        <taxon>eudicotyledons</taxon>
        <taxon>Gunneridae</taxon>
        <taxon>Pentapetalae</taxon>
        <taxon>rosids</taxon>
        <taxon>fabids</taxon>
        <taxon>Fabales</taxon>
        <taxon>Fabaceae</taxon>
        <taxon>Papilionoideae</taxon>
        <taxon>50 kb inversion clade</taxon>
        <taxon>NPAAA clade</taxon>
        <taxon>Hologalegina</taxon>
        <taxon>IRL clade</taxon>
        <taxon>Trifolieae</taxon>
        <taxon>Trifolium</taxon>
    </lineage>
</organism>
<feature type="non-terminal residue" evidence="1">
    <location>
        <position position="50"/>
    </location>
</feature>
<protein>
    <submittedName>
        <fullName evidence="1">Receptor-like kinase</fullName>
    </submittedName>
</protein>
<dbReference type="EMBL" id="LXQA010730084">
    <property type="protein sequence ID" value="MCI68073.1"/>
    <property type="molecule type" value="Genomic_DNA"/>
</dbReference>